<dbReference type="AlphaFoldDB" id="A0A486XVI6"/>
<evidence type="ECO:0000256" key="1">
    <source>
        <dbReference type="SAM" id="Phobius"/>
    </source>
</evidence>
<proteinExistence type="predicted"/>
<protein>
    <submittedName>
        <fullName evidence="2">Uncharacterized protein</fullName>
    </submittedName>
</protein>
<gene>
    <name evidence="2" type="ORF">BAL341_3017</name>
</gene>
<evidence type="ECO:0000313" key="2">
    <source>
        <dbReference type="EMBL" id="VHO05941.1"/>
    </source>
</evidence>
<keyword evidence="1" id="KW-0472">Membrane</keyword>
<organism evidence="2">
    <name type="scientific">Rheinheimera sp. BAL341</name>
    <dbReference type="NCBI Taxonomy" id="1708203"/>
    <lineage>
        <taxon>Bacteria</taxon>
        <taxon>Pseudomonadati</taxon>
        <taxon>Pseudomonadota</taxon>
        <taxon>Gammaproteobacteria</taxon>
        <taxon>Chromatiales</taxon>
        <taxon>Chromatiaceae</taxon>
        <taxon>Rheinheimera</taxon>
    </lineage>
</organism>
<sequence>MAEKTCQQHIIALRYCSKSVQIKGSGGRKFQLNATKKAVIYGLSLMVLFLPLNARRLQ</sequence>
<keyword evidence="1" id="KW-1133">Transmembrane helix</keyword>
<feature type="transmembrane region" description="Helical" evidence="1">
    <location>
        <begin position="38"/>
        <end position="54"/>
    </location>
</feature>
<accession>A0A486XVI6</accession>
<reference evidence="2" key="1">
    <citation type="submission" date="2019-04" db="EMBL/GenBank/DDBJ databases">
        <authorList>
            <person name="Brambilla D."/>
        </authorList>
    </citation>
    <scope>NUCLEOTIDE SEQUENCE</scope>
    <source>
        <strain evidence="2">BAL1</strain>
    </source>
</reference>
<keyword evidence="1" id="KW-0812">Transmembrane</keyword>
<name>A0A486XVI6_9GAMM</name>
<dbReference type="EMBL" id="CAAJGR010000015">
    <property type="protein sequence ID" value="VHO05941.1"/>
    <property type="molecule type" value="Genomic_DNA"/>
</dbReference>